<evidence type="ECO:0000259" key="2">
    <source>
        <dbReference type="Pfam" id="PF00644"/>
    </source>
</evidence>
<proteinExistence type="predicted"/>
<dbReference type="AlphaFoldDB" id="A0A9N9UF32"/>
<dbReference type="Gene3D" id="3.90.228.10">
    <property type="match status" value="1"/>
</dbReference>
<dbReference type="OrthoDB" id="10256774at2759"/>
<dbReference type="Pfam" id="PF00644">
    <property type="entry name" value="PARP"/>
    <property type="match status" value="1"/>
</dbReference>
<evidence type="ECO:0000313" key="3">
    <source>
        <dbReference type="EMBL" id="CAG9989540.1"/>
    </source>
</evidence>
<comment type="caution">
    <text evidence="3">The sequence shown here is derived from an EMBL/GenBank/DDBJ whole genome shotgun (WGS) entry which is preliminary data.</text>
</comment>
<protein>
    <recommendedName>
        <fullName evidence="2">PARP catalytic domain-containing protein</fullName>
    </recommendedName>
</protein>
<dbReference type="GO" id="GO:0003950">
    <property type="term" value="F:NAD+ poly-ADP-ribosyltransferase activity"/>
    <property type="evidence" value="ECO:0007669"/>
    <property type="project" value="InterPro"/>
</dbReference>
<feature type="region of interest" description="Disordered" evidence="1">
    <location>
        <begin position="534"/>
        <end position="591"/>
    </location>
</feature>
<feature type="domain" description="PARP catalytic" evidence="2">
    <location>
        <begin position="196"/>
        <end position="356"/>
    </location>
</feature>
<dbReference type="InterPro" id="IPR012317">
    <property type="entry name" value="Poly(ADP-ribose)pol_cat_dom"/>
</dbReference>
<reference evidence="3" key="1">
    <citation type="submission" date="2021-10" db="EMBL/GenBank/DDBJ databases">
        <authorList>
            <person name="Piombo E."/>
        </authorList>
    </citation>
    <scope>NUCLEOTIDE SEQUENCE</scope>
</reference>
<dbReference type="SUPFAM" id="SSF56399">
    <property type="entry name" value="ADP-ribosylation"/>
    <property type="match status" value="1"/>
</dbReference>
<keyword evidence="4" id="KW-1185">Reference proteome</keyword>
<feature type="compositionally biased region" description="Basic and acidic residues" evidence="1">
    <location>
        <begin position="537"/>
        <end position="548"/>
    </location>
</feature>
<organism evidence="3 4">
    <name type="scientific">Clonostachys byssicola</name>
    <dbReference type="NCBI Taxonomy" id="160290"/>
    <lineage>
        <taxon>Eukaryota</taxon>
        <taxon>Fungi</taxon>
        <taxon>Dikarya</taxon>
        <taxon>Ascomycota</taxon>
        <taxon>Pezizomycotina</taxon>
        <taxon>Sordariomycetes</taxon>
        <taxon>Hypocreomycetidae</taxon>
        <taxon>Hypocreales</taxon>
        <taxon>Bionectriaceae</taxon>
        <taxon>Clonostachys</taxon>
    </lineage>
</organism>
<name>A0A9N9UF32_9HYPO</name>
<evidence type="ECO:0000256" key="1">
    <source>
        <dbReference type="SAM" id="MobiDB-lite"/>
    </source>
</evidence>
<dbReference type="EMBL" id="CABFNO020001467">
    <property type="protein sequence ID" value="CAG9989540.1"/>
    <property type="molecule type" value="Genomic_DNA"/>
</dbReference>
<dbReference type="Proteomes" id="UP000754883">
    <property type="component" value="Unassembled WGS sequence"/>
</dbReference>
<gene>
    <name evidence="3" type="ORF">CBYS24578_00005234</name>
</gene>
<sequence length="591" mass="66871">MASDFDEDELIQLAFLRDEETDALISAGLLSEDLRLTSPLDSEVIFSFEELILTVTSHVHYPVRDIDCHVENMSLPREVVDVLRRQLKQIVTSAQETNNLKNWQDRENGNAYGVFEPVMAILQVAQATAHHLAEYRSLKLTKDAPSDDTPDEHLWFLPNAKQPVHIASLVPSSTTELAYRLLHTSPKQVAALIPSQFRVVHIEQVLRTDLARDFEQFQSSLRRKLSRLPHDQLRRHIPVELRSHRIEDMVDHLVKPRLTFHGTQRQYVPSIVRHGFVAPGARNPEVGVAQEVRCGSTYGRGIYSSPSAAFSLSYSDGKLIRDSNKEFSGLKLIVCATIMGRSRVMFRDDEWRAEDKAWEGADSHVANGGMEYIVFDAAQIVPVYVIHLDWGADNAEHLLPGADTWGNSSYRWKGLDRKAEMAPGDRQRAKEAVYARAAKYFPYGYGPASGKRFVVEEVGEVSDDEENYGDYQNLEEDESAENTEFWSWVKAGEMEDDDPLMEGMHNADEYLEKRHALVIPQGFARTADAWDSLEVPNSKKDETGKKEGEDVDDDDLHLDLLMMDLNDATKADDADDTPSYEELQPSLNTNL</sequence>
<accession>A0A9N9UF32</accession>
<evidence type="ECO:0000313" key="4">
    <source>
        <dbReference type="Proteomes" id="UP000754883"/>
    </source>
</evidence>